<protein>
    <submittedName>
        <fullName evidence="1">Uncharacterized protein</fullName>
    </submittedName>
</protein>
<evidence type="ECO:0000313" key="1">
    <source>
        <dbReference type="EMBL" id="AYD46705.1"/>
    </source>
</evidence>
<dbReference type="Proteomes" id="UP000266118">
    <property type="component" value="Chromosome"/>
</dbReference>
<organism evidence="1 2">
    <name type="scientific">Arachidicoccus soli</name>
    <dbReference type="NCBI Taxonomy" id="2341117"/>
    <lineage>
        <taxon>Bacteria</taxon>
        <taxon>Pseudomonadati</taxon>
        <taxon>Bacteroidota</taxon>
        <taxon>Chitinophagia</taxon>
        <taxon>Chitinophagales</taxon>
        <taxon>Chitinophagaceae</taxon>
        <taxon>Arachidicoccus</taxon>
    </lineage>
</organism>
<dbReference type="EMBL" id="CP032489">
    <property type="protein sequence ID" value="AYD46705.1"/>
    <property type="molecule type" value="Genomic_DNA"/>
</dbReference>
<name>A0A386HLP3_9BACT</name>
<proteinExistence type="predicted"/>
<accession>A0A386HLP3</accession>
<dbReference type="RefSeq" id="WP_119985008.1">
    <property type="nucleotide sequence ID" value="NZ_CP032489.1"/>
</dbReference>
<keyword evidence="2" id="KW-1185">Reference proteome</keyword>
<dbReference type="AlphaFoldDB" id="A0A386HLP3"/>
<gene>
    <name evidence="1" type="ORF">D6B99_03185</name>
</gene>
<dbReference type="KEGG" id="ark:D6B99_03185"/>
<sequence>MDFKKLLNNSIKKLFLVLLKVENKNYLSHSYFTPTKNLSINRLSLVIISAEPFDSSLKSKGFPYFVVSPFGRLTVTKYVSTLPYEVFSVLVVRATALTFPLIEPYSRYGKLSSLIITSCPI</sequence>
<reference evidence="1 2" key="1">
    <citation type="submission" date="2018-09" db="EMBL/GenBank/DDBJ databases">
        <title>Arachidicoccus sp. nov., a bacterium isolated from soil.</title>
        <authorList>
            <person name="Weon H.-Y."/>
            <person name="Kwon S.-W."/>
            <person name="Lee S.A."/>
        </authorList>
    </citation>
    <scope>NUCLEOTIDE SEQUENCE [LARGE SCALE GENOMIC DNA]</scope>
    <source>
        <strain evidence="1 2">KIS59-12</strain>
    </source>
</reference>
<evidence type="ECO:0000313" key="2">
    <source>
        <dbReference type="Proteomes" id="UP000266118"/>
    </source>
</evidence>